<dbReference type="AlphaFoldDB" id="A0A916J7N3"/>
<dbReference type="SMART" id="SM00493">
    <property type="entry name" value="TOPRIM"/>
    <property type="match status" value="1"/>
</dbReference>
<proteinExistence type="inferred from homology"/>
<evidence type="ECO:0000313" key="9">
    <source>
        <dbReference type="EMBL" id="CAG4991291.1"/>
    </source>
</evidence>
<dbReference type="GO" id="GO:0006281">
    <property type="term" value="P:DNA repair"/>
    <property type="evidence" value="ECO:0007669"/>
    <property type="project" value="UniProtKB-UniRule"/>
</dbReference>
<dbReference type="Gene3D" id="1.10.8.420">
    <property type="entry name" value="RecR Domain 1"/>
    <property type="match status" value="1"/>
</dbReference>
<keyword evidence="6 7" id="KW-0234">DNA repair</keyword>
<evidence type="ECO:0000256" key="6">
    <source>
        <dbReference type="ARBA" id="ARBA00023204"/>
    </source>
</evidence>
<evidence type="ECO:0000313" key="10">
    <source>
        <dbReference type="Proteomes" id="UP000680038"/>
    </source>
</evidence>
<keyword evidence="4 7" id="KW-0862">Zinc</keyword>
<keyword evidence="5 7" id="KW-0233">DNA recombination</keyword>
<name>A0A916J7N3_9BACT</name>
<evidence type="ECO:0000256" key="3">
    <source>
        <dbReference type="ARBA" id="ARBA00022771"/>
    </source>
</evidence>
<dbReference type="Gene3D" id="3.40.1360.10">
    <property type="match status" value="1"/>
</dbReference>
<evidence type="ECO:0000256" key="4">
    <source>
        <dbReference type="ARBA" id="ARBA00022833"/>
    </source>
</evidence>
<comment type="similarity">
    <text evidence="7">Belongs to the RecR family.</text>
</comment>
<evidence type="ECO:0000256" key="5">
    <source>
        <dbReference type="ARBA" id="ARBA00023172"/>
    </source>
</evidence>
<dbReference type="PANTHER" id="PTHR30446">
    <property type="entry name" value="RECOMBINATION PROTEIN RECR"/>
    <property type="match status" value="1"/>
</dbReference>
<evidence type="ECO:0000256" key="1">
    <source>
        <dbReference type="ARBA" id="ARBA00022723"/>
    </source>
</evidence>
<dbReference type="HAMAP" id="MF_00017">
    <property type="entry name" value="RecR"/>
    <property type="match status" value="1"/>
</dbReference>
<gene>
    <name evidence="7 9" type="primary">recR</name>
    <name evidence="9" type="ORF">DYBT9275_00720</name>
</gene>
<keyword evidence="3 7" id="KW-0863">Zinc-finger</keyword>
<dbReference type="Pfam" id="PF21175">
    <property type="entry name" value="RecR_C"/>
    <property type="match status" value="1"/>
</dbReference>
<dbReference type="InterPro" id="IPR023627">
    <property type="entry name" value="Rcmb_RecR"/>
</dbReference>
<dbReference type="NCBIfam" id="TIGR00615">
    <property type="entry name" value="recR"/>
    <property type="match status" value="1"/>
</dbReference>
<comment type="caution">
    <text evidence="9">The sequence shown here is derived from an EMBL/GenBank/DDBJ whole genome shotgun (WGS) entry which is preliminary data.</text>
</comment>
<dbReference type="InterPro" id="IPR000093">
    <property type="entry name" value="DNA_Rcmb_RecR"/>
</dbReference>
<keyword evidence="1 7" id="KW-0479">Metal-binding</keyword>
<keyword evidence="10" id="KW-1185">Reference proteome</keyword>
<organism evidence="9 10">
    <name type="scientific">Dyadobacter helix</name>
    <dbReference type="NCBI Taxonomy" id="2822344"/>
    <lineage>
        <taxon>Bacteria</taxon>
        <taxon>Pseudomonadati</taxon>
        <taxon>Bacteroidota</taxon>
        <taxon>Cytophagia</taxon>
        <taxon>Cytophagales</taxon>
        <taxon>Spirosomataceae</taxon>
        <taxon>Dyadobacter</taxon>
    </lineage>
</organism>
<evidence type="ECO:0000259" key="8">
    <source>
        <dbReference type="PROSITE" id="PS50880"/>
    </source>
</evidence>
<dbReference type="InterPro" id="IPR034137">
    <property type="entry name" value="TOPRIM_RecR"/>
</dbReference>
<dbReference type="GO" id="GO:0003677">
    <property type="term" value="F:DNA binding"/>
    <property type="evidence" value="ECO:0007669"/>
    <property type="project" value="UniProtKB-UniRule"/>
</dbReference>
<dbReference type="GO" id="GO:0006310">
    <property type="term" value="P:DNA recombination"/>
    <property type="evidence" value="ECO:0007669"/>
    <property type="project" value="UniProtKB-UniRule"/>
</dbReference>
<sequence>MNYPSRLIEDAVSEISRLPGIGKKTALRLALHLLKREEAQTLSLSEALVNMRTKTTYCRKCHNIADDILCNICGNFKRDQTIICVVVDTRDVLAIEATSQYRGLYHVLGGIISPLEGIGPADLKIDSLLARVDPEGSEETDKVQEIILALSPTMEGDTTAFYLQKKLKPTGVKVSTIARGVPIGGDLEYADEITLGRSIVSRVAYD</sequence>
<evidence type="ECO:0000256" key="7">
    <source>
        <dbReference type="HAMAP-Rule" id="MF_00017"/>
    </source>
</evidence>
<dbReference type="Gene3D" id="6.10.250.240">
    <property type="match status" value="1"/>
</dbReference>
<protein>
    <recommendedName>
        <fullName evidence="7">Recombination protein RecR</fullName>
    </recommendedName>
</protein>
<dbReference type="CDD" id="cd01025">
    <property type="entry name" value="TOPRIM_recR"/>
    <property type="match status" value="1"/>
</dbReference>
<dbReference type="Pfam" id="PF21176">
    <property type="entry name" value="RecR_HhH"/>
    <property type="match status" value="1"/>
</dbReference>
<dbReference type="InterPro" id="IPR006171">
    <property type="entry name" value="TOPRIM_dom"/>
</dbReference>
<accession>A0A916J7N3</accession>
<dbReference type="PROSITE" id="PS50880">
    <property type="entry name" value="TOPRIM"/>
    <property type="match status" value="1"/>
</dbReference>
<evidence type="ECO:0000256" key="2">
    <source>
        <dbReference type="ARBA" id="ARBA00022763"/>
    </source>
</evidence>
<reference evidence="9" key="1">
    <citation type="submission" date="2021-04" db="EMBL/GenBank/DDBJ databases">
        <authorList>
            <person name="Rodrigo-Torres L."/>
            <person name="Arahal R. D."/>
            <person name="Lucena T."/>
        </authorList>
    </citation>
    <scope>NUCLEOTIDE SEQUENCE</scope>
    <source>
        <strain evidence="9">CECT 9275</strain>
    </source>
</reference>
<comment type="function">
    <text evidence="7">May play a role in DNA repair. It seems to be involved in an RecBC-independent recombinational process of DNA repair. It may act with RecF and RecO.</text>
</comment>
<feature type="domain" description="Toprim" evidence="8">
    <location>
        <begin position="81"/>
        <end position="182"/>
    </location>
</feature>
<feature type="zinc finger region" description="C4-type" evidence="7">
    <location>
        <begin position="58"/>
        <end position="73"/>
    </location>
</feature>
<dbReference type="EMBL" id="CAJRAF010000001">
    <property type="protein sequence ID" value="CAG4991291.1"/>
    <property type="molecule type" value="Genomic_DNA"/>
</dbReference>
<dbReference type="Proteomes" id="UP000680038">
    <property type="component" value="Unassembled WGS sequence"/>
</dbReference>
<dbReference type="InterPro" id="IPR015967">
    <property type="entry name" value="Rcmb_RecR_Znf"/>
</dbReference>
<keyword evidence="2 7" id="KW-0227">DNA damage</keyword>
<dbReference type="PROSITE" id="PS01300">
    <property type="entry name" value="RECR"/>
    <property type="match status" value="1"/>
</dbReference>
<dbReference type="Pfam" id="PF13662">
    <property type="entry name" value="Toprim_4"/>
    <property type="match status" value="1"/>
</dbReference>
<dbReference type="SUPFAM" id="SSF111304">
    <property type="entry name" value="Recombination protein RecR"/>
    <property type="match status" value="1"/>
</dbReference>
<dbReference type="PANTHER" id="PTHR30446:SF0">
    <property type="entry name" value="RECOMBINATION PROTEIN RECR"/>
    <property type="match status" value="1"/>
</dbReference>
<dbReference type="GO" id="GO:0008270">
    <property type="term" value="F:zinc ion binding"/>
    <property type="evidence" value="ECO:0007669"/>
    <property type="project" value="UniProtKB-KW"/>
</dbReference>
<dbReference type="RefSeq" id="WP_215237447.1">
    <property type="nucleotide sequence ID" value="NZ_CAJRAF010000001.1"/>
</dbReference>